<comment type="caution">
    <text evidence="1">The sequence shown here is derived from an EMBL/GenBank/DDBJ whole genome shotgun (WGS) entry which is preliminary data.</text>
</comment>
<dbReference type="AlphaFoldDB" id="A0AAX0B180"/>
<dbReference type="RefSeq" id="WP_173711054.1">
    <property type="nucleotide sequence ID" value="NZ_JABSWW010000001.1"/>
</dbReference>
<evidence type="ECO:0000313" key="1">
    <source>
        <dbReference type="EMBL" id="NRT88936.1"/>
    </source>
</evidence>
<evidence type="ECO:0000313" key="2">
    <source>
        <dbReference type="Proteomes" id="UP001193748"/>
    </source>
</evidence>
<gene>
    <name evidence="1" type="ORF">B0H41_002615</name>
</gene>
<evidence type="ECO:0008006" key="3">
    <source>
        <dbReference type="Google" id="ProtNLM"/>
    </source>
</evidence>
<sequence>MNLVSTLLVRANGLVMPLWGRFWVQNKEKCSNAKLTKLALTNDMLLSLREVTSVRLWVAMDHWFLCKELFRWLNSKNFDCVTKCKRNTALYQLSGTD</sequence>
<proteinExistence type="predicted"/>
<name>A0AAX0B180_CLOBE</name>
<reference evidence="1" key="1">
    <citation type="submission" date="2020-05" db="EMBL/GenBank/DDBJ databases">
        <authorList>
            <person name="Brown S."/>
            <person name="Huntemann M."/>
            <person name="Clum A."/>
            <person name="Spunde A."/>
            <person name="Palaniappan K."/>
            <person name="Ritter S."/>
            <person name="Mikhailova N."/>
            <person name="Chen I.-M."/>
            <person name="Stamatis D."/>
            <person name="Reddy T."/>
            <person name="O'Malley R."/>
            <person name="Daum C."/>
            <person name="Shapiro N."/>
            <person name="Ivanova N."/>
            <person name="Kyrpides N."/>
            <person name="Woyke T."/>
        </authorList>
    </citation>
    <scope>NUCLEOTIDE SEQUENCE</scope>
    <source>
        <strain evidence="1">DJ080</strain>
    </source>
</reference>
<protein>
    <recommendedName>
        <fullName evidence="3">Transposase IS4-like domain-containing protein</fullName>
    </recommendedName>
</protein>
<dbReference type="Proteomes" id="UP001193748">
    <property type="component" value="Unassembled WGS sequence"/>
</dbReference>
<reference evidence="1" key="2">
    <citation type="journal article" date="2022" name="Nat. Biotechnol.">
        <title>Carbon-negative production of acetone and isopropanol by gas fermentation at industrial pilot scale.</title>
        <authorList>
            <person name="Liew F.E."/>
            <person name="Nogle R."/>
            <person name="Abdalla T."/>
            <person name="Rasor B.J."/>
            <person name="Canter C."/>
            <person name="Jensen R.O."/>
            <person name="Wang L."/>
            <person name="Strutz J."/>
            <person name="Chirania P."/>
            <person name="De Tissera S."/>
            <person name="Mueller A.P."/>
            <person name="Ruan Z."/>
            <person name="Gao A."/>
            <person name="Tran L."/>
            <person name="Engle N.L."/>
            <person name="Bromley J.C."/>
            <person name="Daniell J."/>
            <person name="Conrado R."/>
            <person name="Tschaplinski T.J."/>
            <person name="Giannone R.J."/>
            <person name="Hettich R.L."/>
            <person name="Karim A.S."/>
            <person name="Simpson S.D."/>
            <person name="Brown S.D."/>
            <person name="Leang C."/>
            <person name="Jewett M.C."/>
            <person name="Kopke M."/>
        </authorList>
    </citation>
    <scope>NUCLEOTIDE SEQUENCE</scope>
    <source>
        <strain evidence="1">DJ080</strain>
    </source>
</reference>
<organism evidence="1 2">
    <name type="scientific">Clostridium beijerinckii</name>
    <name type="common">Clostridium MP</name>
    <dbReference type="NCBI Taxonomy" id="1520"/>
    <lineage>
        <taxon>Bacteria</taxon>
        <taxon>Bacillati</taxon>
        <taxon>Bacillota</taxon>
        <taxon>Clostridia</taxon>
        <taxon>Eubacteriales</taxon>
        <taxon>Clostridiaceae</taxon>
        <taxon>Clostridium</taxon>
    </lineage>
</organism>
<accession>A0AAX0B180</accession>
<dbReference type="EMBL" id="JABSWW010000001">
    <property type="protein sequence ID" value="NRT88936.1"/>
    <property type="molecule type" value="Genomic_DNA"/>
</dbReference>